<dbReference type="PANTHER" id="PTHR30353:SF11">
    <property type="entry name" value="INNER MEMBRANE PROTEIN YQJA"/>
    <property type="match status" value="1"/>
</dbReference>
<evidence type="ECO:0000313" key="9">
    <source>
        <dbReference type="EMBL" id="SKA63518.1"/>
    </source>
</evidence>
<dbReference type="PANTHER" id="PTHR30353">
    <property type="entry name" value="INNER MEMBRANE PROTEIN DEDA-RELATED"/>
    <property type="match status" value="1"/>
</dbReference>
<dbReference type="Pfam" id="PF09335">
    <property type="entry name" value="VTT_dom"/>
    <property type="match status" value="1"/>
</dbReference>
<comment type="subcellular location">
    <subcellularLocation>
        <location evidence="1 7">Cell membrane</location>
        <topology evidence="1 7">Multi-pass membrane protein</topology>
    </subcellularLocation>
</comment>
<feature type="transmembrane region" description="Helical" evidence="7">
    <location>
        <begin position="20"/>
        <end position="39"/>
    </location>
</feature>
<evidence type="ECO:0000256" key="1">
    <source>
        <dbReference type="ARBA" id="ARBA00004651"/>
    </source>
</evidence>
<evidence type="ECO:0000259" key="8">
    <source>
        <dbReference type="Pfam" id="PF09335"/>
    </source>
</evidence>
<evidence type="ECO:0000256" key="3">
    <source>
        <dbReference type="ARBA" id="ARBA00022475"/>
    </source>
</evidence>
<keyword evidence="4 7" id="KW-0812">Transmembrane</keyword>
<keyword evidence="6 7" id="KW-0472">Membrane</keyword>
<dbReference type="RefSeq" id="WP_078753926.1">
    <property type="nucleotide sequence ID" value="NZ_FUXU01000068.1"/>
</dbReference>
<dbReference type="InterPro" id="IPR032816">
    <property type="entry name" value="VTT_dom"/>
</dbReference>
<name>A0A1T4VF63_9GAMM</name>
<evidence type="ECO:0000256" key="5">
    <source>
        <dbReference type="ARBA" id="ARBA00022989"/>
    </source>
</evidence>
<dbReference type="Proteomes" id="UP000190162">
    <property type="component" value="Unassembled WGS sequence"/>
</dbReference>
<feature type="domain" description="VTT" evidence="8">
    <location>
        <begin position="61"/>
        <end position="173"/>
    </location>
</feature>
<evidence type="ECO:0000256" key="6">
    <source>
        <dbReference type="ARBA" id="ARBA00023136"/>
    </source>
</evidence>
<keyword evidence="3 7" id="KW-1003">Cell membrane</keyword>
<dbReference type="AlphaFoldDB" id="A0A1T4VF63"/>
<comment type="similarity">
    <text evidence="2 7">Belongs to the DedA family.</text>
</comment>
<evidence type="ECO:0000256" key="7">
    <source>
        <dbReference type="RuleBase" id="RU367016"/>
    </source>
</evidence>
<keyword evidence="10" id="KW-1185">Reference proteome</keyword>
<evidence type="ECO:0000256" key="2">
    <source>
        <dbReference type="ARBA" id="ARBA00010792"/>
    </source>
</evidence>
<evidence type="ECO:0000256" key="4">
    <source>
        <dbReference type="ARBA" id="ARBA00022692"/>
    </source>
</evidence>
<dbReference type="GO" id="GO:0005886">
    <property type="term" value="C:plasma membrane"/>
    <property type="evidence" value="ECO:0007669"/>
    <property type="project" value="UniProtKB-SubCell"/>
</dbReference>
<dbReference type="InterPro" id="IPR032818">
    <property type="entry name" value="DedA-like"/>
</dbReference>
<feature type="transmembrane region" description="Helical" evidence="7">
    <location>
        <begin position="186"/>
        <end position="209"/>
    </location>
</feature>
<reference evidence="10" key="1">
    <citation type="submission" date="2017-02" db="EMBL/GenBank/DDBJ databases">
        <authorList>
            <person name="Varghese N."/>
            <person name="Submissions S."/>
        </authorList>
    </citation>
    <scope>NUCLEOTIDE SEQUENCE [LARGE SCALE GENOMIC DNA]</scope>
    <source>
        <strain evidence="10">DSM 22720</strain>
    </source>
</reference>
<evidence type="ECO:0000313" key="10">
    <source>
        <dbReference type="Proteomes" id="UP000190162"/>
    </source>
</evidence>
<dbReference type="OrthoDB" id="13976at2"/>
<accession>A0A1T4VF63</accession>
<proteinExistence type="inferred from homology"/>
<gene>
    <name evidence="9" type="ORF">SAMN02745132_03753</name>
</gene>
<organism evidence="9 10">
    <name type="scientific">Enterovibrio nigricans DSM 22720</name>
    <dbReference type="NCBI Taxonomy" id="1121868"/>
    <lineage>
        <taxon>Bacteria</taxon>
        <taxon>Pseudomonadati</taxon>
        <taxon>Pseudomonadota</taxon>
        <taxon>Gammaproteobacteria</taxon>
        <taxon>Vibrionales</taxon>
        <taxon>Vibrionaceae</taxon>
        <taxon>Enterovibrio</taxon>
    </lineage>
</organism>
<feature type="transmembrane region" description="Helical" evidence="7">
    <location>
        <begin position="70"/>
        <end position="89"/>
    </location>
</feature>
<dbReference type="EMBL" id="FUXU01000068">
    <property type="protein sequence ID" value="SKA63518.1"/>
    <property type="molecule type" value="Genomic_DNA"/>
</dbReference>
<feature type="transmembrane region" description="Helical" evidence="7">
    <location>
        <begin position="154"/>
        <end position="174"/>
    </location>
</feature>
<keyword evidence="5 7" id="KW-1133">Transmembrane helix</keyword>
<sequence>MFESIQEVLVALWHQDFNALLAPGSAVFIYLLIATFIGLESGFLPAAPLPCDSVVVLSGSLAAVGVLNPYLVLFVLITAAAMGSGLAFLQGRWLNRLPRVSRWLEKVPSKTMKTVDALLCQHGAIALFCARFVPGARSITPMMMGARLNSMSRFHYFSWLSATLWVCLLAGIGFLLPSLPDTLSRFITMGLMLAPAITLLFALLAVITLRMKKLPKVASMTVGEP</sequence>
<protein>
    <submittedName>
        <fullName evidence="9">Membrane protein DedA, SNARE-associated domain</fullName>
    </submittedName>
</protein>